<accession>A0A0E9WNL0</accession>
<sequence length="83" mass="9323">MLSPPVSICFQLMLRTALISPGNCNTIQLHTHKFSCSSERSPKSLLIRTATTSFQMSWINWSHFLLQSPVMSCVCMRSICSIS</sequence>
<protein>
    <submittedName>
        <fullName evidence="1">Uncharacterized protein</fullName>
    </submittedName>
</protein>
<reference evidence="1" key="1">
    <citation type="submission" date="2014-11" db="EMBL/GenBank/DDBJ databases">
        <authorList>
            <person name="Amaro Gonzalez C."/>
        </authorList>
    </citation>
    <scope>NUCLEOTIDE SEQUENCE</scope>
</reference>
<dbReference type="AlphaFoldDB" id="A0A0E9WNL0"/>
<evidence type="ECO:0000313" key="1">
    <source>
        <dbReference type="EMBL" id="JAH91866.1"/>
    </source>
</evidence>
<reference evidence="1" key="2">
    <citation type="journal article" date="2015" name="Fish Shellfish Immunol.">
        <title>Early steps in the European eel (Anguilla anguilla)-Vibrio vulnificus interaction in the gills: Role of the RtxA13 toxin.</title>
        <authorList>
            <person name="Callol A."/>
            <person name="Pajuelo D."/>
            <person name="Ebbesson L."/>
            <person name="Teles M."/>
            <person name="MacKenzie S."/>
            <person name="Amaro C."/>
        </authorList>
    </citation>
    <scope>NUCLEOTIDE SEQUENCE</scope>
</reference>
<proteinExistence type="predicted"/>
<dbReference type="EMBL" id="GBXM01016711">
    <property type="protein sequence ID" value="JAH91866.1"/>
    <property type="molecule type" value="Transcribed_RNA"/>
</dbReference>
<name>A0A0E9WNL0_ANGAN</name>
<organism evidence="1">
    <name type="scientific">Anguilla anguilla</name>
    <name type="common">European freshwater eel</name>
    <name type="synonym">Muraena anguilla</name>
    <dbReference type="NCBI Taxonomy" id="7936"/>
    <lineage>
        <taxon>Eukaryota</taxon>
        <taxon>Metazoa</taxon>
        <taxon>Chordata</taxon>
        <taxon>Craniata</taxon>
        <taxon>Vertebrata</taxon>
        <taxon>Euteleostomi</taxon>
        <taxon>Actinopterygii</taxon>
        <taxon>Neopterygii</taxon>
        <taxon>Teleostei</taxon>
        <taxon>Anguilliformes</taxon>
        <taxon>Anguillidae</taxon>
        <taxon>Anguilla</taxon>
    </lineage>
</organism>